<evidence type="ECO:0000256" key="2">
    <source>
        <dbReference type="SAM" id="MobiDB-lite"/>
    </source>
</evidence>
<dbReference type="OrthoDB" id="4755094at2759"/>
<name>A0A9P5D5F5_9HYPO</name>
<evidence type="ECO:0000313" key="4">
    <source>
        <dbReference type="Proteomes" id="UP000749293"/>
    </source>
</evidence>
<dbReference type="RefSeq" id="XP_035323153.1">
    <property type="nucleotide sequence ID" value="XM_035467141.1"/>
</dbReference>
<keyword evidence="1" id="KW-0175">Coiled coil</keyword>
<dbReference type="EMBL" id="JAANYQ010000004">
    <property type="protein sequence ID" value="KAF4124501.1"/>
    <property type="molecule type" value="Genomic_DNA"/>
</dbReference>
<organism evidence="3 4">
    <name type="scientific">Geosmithia morbida</name>
    <dbReference type="NCBI Taxonomy" id="1094350"/>
    <lineage>
        <taxon>Eukaryota</taxon>
        <taxon>Fungi</taxon>
        <taxon>Dikarya</taxon>
        <taxon>Ascomycota</taxon>
        <taxon>Pezizomycotina</taxon>
        <taxon>Sordariomycetes</taxon>
        <taxon>Hypocreomycetidae</taxon>
        <taxon>Hypocreales</taxon>
        <taxon>Bionectriaceae</taxon>
        <taxon>Geosmithia</taxon>
    </lineage>
</organism>
<evidence type="ECO:0000256" key="1">
    <source>
        <dbReference type="SAM" id="Coils"/>
    </source>
</evidence>
<keyword evidence="4" id="KW-1185">Reference proteome</keyword>
<feature type="region of interest" description="Disordered" evidence="2">
    <location>
        <begin position="16"/>
        <end position="52"/>
    </location>
</feature>
<feature type="coiled-coil region" evidence="1">
    <location>
        <begin position="68"/>
        <end position="109"/>
    </location>
</feature>
<accession>A0A9P5D5F5</accession>
<evidence type="ECO:0000313" key="3">
    <source>
        <dbReference type="EMBL" id="KAF4124501.1"/>
    </source>
</evidence>
<reference evidence="3" key="1">
    <citation type="submission" date="2020-03" db="EMBL/GenBank/DDBJ databases">
        <title>Site-based positive gene gene selection in Geosmithia morbida across the United States reveals a broad range of putative effectors and factors for local host and environmental adapation.</title>
        <authorList>
            <person name="Onufrak A."/>
            <person name="Murdoch R.W."/>
            <person name="Gazis R."/>
            <person name="Huff M."/>
            <person name="Staton M."/>
            <person name="Klingeman W."/>
            <person name="Hadziabdic D."/>
        </authorList>
    </citation>
    <scope>NUCLEOTIDE SEQUENCE</scope>
    <source>
        <strain evidence="3">1262</strain>
    </source>
</reference>
<comment type="caution">
    <text evidence="3">The sequence shown here is derived from an EMBL/GenBank/DDBJ whole genome shotgun (WGS) entry which is preliminary data.</text>
</comment>
<protein>
    <submittedName>
        <fullName evidence="3">Uncharacterized protein</fullName>
    </submittedName>
</protein>
<feature type="compositionally biased region" description="Basic and acidic residues" evidence="2">
    <location>
        <begin position="20"/>
        <end position="37"/>
    </location>
</feature>
<dbReference type="Proteomes" id="UP000749293">
    <property type="component" value="Unassembled WGS sequence"/>
</dbReference>
<dbReference type="GeneID" id="55971395"/>
<proteinExistence type="predicted"/>
<feature type="compositionally biased region" description="Low complexity" evidence="2">
    <location>
        <begin position="39"/>
        <end position="49"/>
    </location>
</feature>
<dbReference type="AlphaFoldDB" id="A0A9P5D5F5"/>
<sequence>MEALLKIADNFALGTLPVPEHPDDTIGQDESRIHEDTNAAASSPSASSSIEQRLEDEIRLRQFTENVLDSRQQELEAQEATNRELAAKVEELKRELASTQEQLAEARGQARAKGKKLSDARDQIFRLQPTRKDVTETEAVEGFRGLCSNVQRWVENRMKPILDDLDVGKLRARAPSTAGATRLTSFMREAARRGMHIDQSDIYHVTAVVMNYLSLVFFSKSFYSPLDDYEGDATLTFLNELELSMSRLPRGKKMPIKAICRPTVLVFGGDVEVAVKPTVLGWLWEGSAQTGRETPTRPTATRSKSFWASVMF</sequence>
<gene>
    <name evidence="3" type="ORF">GMORB2_5167</name>
</gene>